<reference evidence="1 2" key="1">
    <citation type="submission" date="2016-10" db="EMBL/GenBank/DDBJ databases">
        <authorList>
            <person name="Varghese N."/>
            <person name="Submissions S."/>
        </authorList>
    </citation>
    <scope>NUCLEOTIDE SEQUENCE [LARGE SCALE GENOMIC DNA]</scope>
    <source>
        <strain evidence="1 2">DSM 25353</strain>
    </source>
</reference>
<evidence type="ECO:0000313" key="1">
    <source>
        <dbReference type="EMBL" id="SDW45651.1"/>
    </source>
</evidence>
<proteinExistence type="predicted"/>
<gene>
    <name evidence="1" type="ORF">SAMN05444410_1032</name>
</gene>
<keyword evidence="2" id="KW-1185">Reference proteome</keyword>
<accession>A0A8X8IA92</accession>
<organism evidence="1 2">
    <name type="scientific">Hydrobacter penzbergensis</name>
    <dbReference type="NCBI Taxonomy" id="1235997"/>
    <lineage>
        <taxon>Bacteria</taxon>
        <taxon>Pseudomonadati</taxon>
        <taxon>Bacteroidota</taxon>
        <taxon>Chitinophagia</taxon>
        <taxon>Chitinophagales</taxon>
        <taxon>Chitinophagaceae</taxon>
        <taxon>Hydrobacter</taxon>
    </lineage>
</organism>
<dbReference type="AlphaFoldDB" id="A0A8X8IA92"/>
<dbReference type="Proteomes" id="UP000198711">
    <property type="component" value="Unassembled WGS sequence"/>
</dbReference>
<comment type="caution">
    <text evidence="1">The sequence shown here is derived from an EMBL/GenBank/DDBJ whole genome shotgun (WGS) entry which is preliminary data.</text>
</comment>
<dbReference type="EMBL" id="FNNO01000003">
    <property type="protein sequence ID" value="SDW45651.1"/>
    <property type="molecule type" value="Genomic_DNA"/>
</dbReference>
<sequence length="147" mass="17260">MEYKDAYQIFSGFVPGAIIDEHEFNKLQTQFKADFLLSKKFFDRVDKHCHSDSLWGDLMKELSDYLLAIQRREEMIDIDSVAKVVGNVPSKVEEIWLSDKSLKTPYNAIESYCELRKKNFTLIAIHVAEFRSLSELFEWARRRARSS</sequence>
<dbReference type="RefSeq" id="WP_092722474.1">
    <property type="nucleotide sequence ID" value="NZ_FNNO01000003.1"/>
</dbReference>
<protein>
    <submittedName>
        <fullName evidence="1">Uncharacterized protein</fullName>
    </submittedName>
</protein>
<name>A0A8X8IA92_9BACT</name>
<evidence type="ECO:0000313" key="2">
    <source>
        <dbReference type="Proteomes" id="UP000198711"/>
    </source>
</evidence>